<evidence type="ECO:0008006" key="4">
    <source>
        <dbReference type="Google" id="ProtNLM"/>
    </source>
</evidence>
<feature type="chain" id="PRO_5003532074" description="CARDB domain-containing protein" evidence="1">
    <location>
        <begin position="37"/>
        <end position="274"/>
    </location>
</feature>
<evidence type="ECO:0000313" key="3">
    <source>
        <dbReference type="Proteomes" id="UP000005143"/>
    </source>
</evidence>
<organism evidence="2 3">
    <name type="scientific">Patulibacter medicamentivorans</name>
    <dbReference type="NCBI Taxonomy" id="1097667"/>
    <lineage>
        <taxon>Bacteria</taxon>
        <taxon>Bacillati</taxon>
        <taxon>Actinomycetota</taxon>
        <taxon>Thermoleophilia</taxon>
        <taxon>Solirubrobacterales</taxon>
        <taxon>Patulibacteraceae</taxon>
        <taxon>Patulibacter</taxon>
    </lineage>
</organism>
<gene>
    <name evidence="2" type="ORF">PAI11_16900</name>
</gene>
<keyword evidence="1" id="KW-0732">Signal</keyword>
<dbReference type="EMBL" id="AGUD01000106">
    <property type="protein sequence ID" value="EHN11411.1"/>
    <property type="molecule type" value="Genomic_DNA"/>
</dbReference>
<dbReference type="Proteomes" id="UP000005143">
    <property type="component" value="Unassembled WGS sequence"/>
</dbReference>
<sequence length="274" mass="28674">MPPVRSSPSARSRPLPIVAGALALVGGLAPPTAAVADGTKPLPAKTVRIARNACTTSATDAQARAATFTVTMRALRRPATTFGFSVRLQERPAVGGRWATLKGARSPAGLGVFEAARAGSTRLVRKISVQGLRPGFRYRLLVRSRWVGGGEVRGGVDTSRSCTVADVRPDVGIGTAPILWTPGTAANQVVYRVPVTALGIPALGDRAVTLEIRQGDVVLTSTTYAPALADDVLLVAGRRCAADRRLQVVLDPEGLIDERDEANNVRSVPCQAAT</sequence>
<feature type="signal peptide" evidence="1">
    <location>
        <begin position="1"/>
        <end position="36"/>
    </location>
</feature>
<dbReference type="AlphaFoldDB" id="H0E4F9"/>
<dbReference type="OrthoDB" id="5244287at2"/>
<evidence type="ECO:0000313" key="2">
    <source>
        <dbReference type="EMBL" id="EHN11411.1"/>
    </source>
</evidence>
<protein>
    <recommendedName>
        <fullName evidence="4">CARDB domain-containing protein</fullName>
    </recommendedName>
</protein>
<evidence type="ECO:0000256" key="1">
    <source>
        <dbReference type="SAM" id="SignalP"/>
    </source>
</evidence>
<comment type="caution">
    <text evidence="2">The sequence shown here is derived from an EMBL/GenBank/DDBJ whole genome shotgun (WGS) entry which is preliminary data.</text>
</comment>
<keyword evidence="3" id="KW-1185">Reference proteome</keyword>
<accession>H0E4F9</accession>
<reference evidence="2 3" key="1">
    <citation type="journal article" date="2013" name="Biodegradation">
        <title>Quantitative proteomic analysis of ibuprofen-degrading Patulibacter sp. strain I11.</title>
        <authorList>
            <person name="Almeida B."/>
            <person name="Kjeldal H."/>
            <person name="Lolas I."/>
            <person name="Knudsen A.D."/>
            <person name="Carvalho G."/>
            <person name="Nielsen K.L."/>
            <person name="Barreto Crespo M.T."/>
            <person name="Stensballe A."/>
            <person name="Nielsen J.L."/>
        </authorList>
    </citation>
    <scope>NUCLEOTIDE SEQUENCE [LARGE SCALE GENOMIC DNA]</scope>
    <source>
        <strain evidence="2 3">I11</strain>
    </source>
</reference>
<name>H0E4F9_9ACTN</name>
<dbReference type="RefSeq" id="WP_007573279.1">
    <property type="nucleotide sequence ID" value="NZ_AGUD01000106.1"/>
</dbReference>
<proteinExistence type="predicted"/>